<keyword evidence="8 12" id="KW-0472">Membrane</keyword>
<evidence type="ECO:0000313" key="15">
    <source>
        <dbReference type="Proteomes" id="UP000231919"/>
    </source>
</evidence>
<sequence>MASDNEKKFSAFISIKETFVKLFLFSKAHWRQILRYVTIAFIAISSFLIGGSYVVWLTKKDEVVSNLDKFKNEVTNYYEVSQIRPIRILDRNGKLIGEFSRRKFKPIRTDNLAEHGNIVWALLSSEDREFYNHHGINYTALLRAILINLTTFQKQGGSTITQQLAKLTLDLGARNIFNKITEFYCTFYLESQFDKNTILSMYLNRIFLGEG</sequence>
<keyword evidence="14" id="KW-0121">Carboxypeptidase</keyword>
<dbReference type="PANTHER" id="PTHR32282:SF11">
    <property type="entry name" value="PENICILLIN-BINDING PROTEIN 1B"/>
    <property type="match status" value="1"/>
</dbReference>
<evidence type="ECO:0000256" key="11">
    <source>
        <dbReference type="ARBA" id="ARBA00049902"/>
    </source>
</evidence>
<dbReference type="Gene3D" id="1.10.3810.10">
    <property type="entry name" value="Biosynthetic peptidoglycan transglycosylase-like"/>
    <property type="match status" value="1"/>
</dbReference>
<evidence type="ECO:0000256" key="5">
    <source>
        <dbReference type="ARBA" id="ARBA00022679"/>
    </source>
</evidence>
<evidence type="ECO:0000313" key="14">
    <source>
        <dbReference type="EMBL" id="PJZ28910.1"/>
    </source>
</evidence>
<keyword evidence="5" id="KW-0808">Transferase</keyword>
<comment type="pathway">
    <text evidence="2">Cell wall biogenesis; peptidoglycan biosynthesis.</text>
</comment>
<feature type="domain" description="Glycosyl transferase family 51" evidence="13">
    <location>
        <begin position="93"/>
        <end position="210"/>
    </location>
</feature>
<evidence type="ECO:0000256" key="4">
    <source>
        <dbReference type="ARBA" id="ARBA00022676"/>
    </source>
</evidence>
<keyword evidence="12" id="KW-1133">Transmembrane helix</keyword>
<keyword evidence="6" id="KW-0133">Cell shape</keyword>
<dbReference type="InterPro" id="IPR001264">
    <property type="entry name" value="Glyco_trans_51"/>
</dbReference>
<proteinExistence type="predicted"/>
<feature type="transmembrane region" description="Helical" evidence="12">
    <location>
        <begin position="33"/>
        <end position="56"/>
    </location>
</feature>
<keyword evidence="4" id="KW-0328">Glycosyltransferase</keyword>
<dbReference type="InterPro" id="IPR050396">
    <property type="entry name" value="Glycosyltr_51/Transpeptidase"/>
</dbReference>
<dbReference type="EMBL" id="NPDP01000030">
    <property type="protein sequence ID" value="PJZ28910.1"/>
    <property type="molecule type" value="Genomic_DNA"/>
</dbReference>
<evidence type="ECO:0000256" key="12">
    <source>
        <dbReference type="SAM" id="Phobius"/>
    </source>
</evidence>
<reference evidence="14 15" key="1">
    <citation type="submission" date="2017-07" db="EMBL/GenBank/DDBJ databases">
        <title>Leptospira spp. isolated from tropical soils.</title>
        <authorList>
            <person name="Thibeaux R."/>
            <person name="Iraola G."/>
            <person name="Ferres I."/>
            <person name="Bierque E."/>
            <person name="Girault D."/>
            <person name="Soupe-Gilbert M.-E."/>
            <person name="Picardeau M."/>
            <person name="Goarant C."/>
        </authorList>
    </citation>
    <scope>NUCLEOTIDE SEQUENCE [LARGE SCALE GENOMIC DNA]</scope>
    <source>
        <strain evidence="14 15">JW2-C-B1</strain>
    </source>
</reference>
<comment type="caution">
    <text evidence="14">The sequence shown here is derived from an EMBL/GenBank/DDBJ whole genome shotgun (WGS) entry which is preliminary data.</text>
</comment>
<evidence type="ECO:0000256" key="10">
    <source>
        <dbReference type="ARBA" id="ARBA00034000"/>
    </source>
</evidence>
<dbReference type="InterPro" id="IPR036950">
    <property type="entry name" value="PBP_transglycosylase"/>
</dbReference>
<dbReference type="PANTHER" id="PTHR32282">
    <property type="entry name" value="BINDING PROTEIN TRANSPEPTIDASE, PUTATIVE-RELATED"/>
    <property type="match status" value="1"/>
</dbReference>
<dbReference type="Proteomes" id="UP000231919">
    <property type="component" value="Unassembled WGS sequence"/>
</dbReference>
<feature type="non-terminal residue" evidence="14">
    <location>
        <position position="211"/>
    </location>
</feature>
<keyword evidence="9" id="KW-0961">Cell wall biogenesis/degradation</keyword>
<keyword evidence="15" id="KW-1185">Reference proteome</keyword>
<keyword evidence="3" id="KW-1003">Cell membrane</keyword>
<name>A0ABX4NBU8_9LEPT</name>
<comment type="subcellular location">
    <subcellularLocation>
        <location evidence="1">Cell membrane</location>
    </subcellularLocation>
</comment>
<evidence type="ECO:0000256" key="7">
    <source>
        <dbReference type="ARBA" id="ARBA00022984"/>
    </source>
</evidence>
<dbReference type="RefSeq" id="WP_165783010.1">
    <property type="nucleotide sequence ID" value="NZ_NPDP01000030.1"/>
</dbReference>
<keyword evidence="14" id="KW-0645">Protease</keyword>
<dbReference type="SUPFAM" id="SSF53955">
    <property type="entry name" value="Lysozyme-like"/>
    <property type="match status" value="1"/>
</dbReference>
<evidence type="ECO:0000256" key="6">
    <source>
        <dbReference type="ARBA" id="ARBA00022960"/>
    </source>
</evidence>
<evidence type="ECO:0000256" key="3">
    <source>
        <dbReference type="ARBA" id="ARBA00022475"/>
    </source>
</evidence>
<gene>
    <name evidence="14" type="ORF">CH378_15245</name>
</gene>
<evidence type="ECO:0000259" key="13">
    <source>
        <dbReference type="Pfam" id="PF00912"/>
    </source>
</evidence>
<evidence type="ECO:0000256" key="9">
    <source>
        <dbReference type="ARBA" id="ARBA00023316"/>
    </source>
</evidence>
<organism evidence="14 15">
    <name type="scientific">Leptospira kmetyi</name>
    <dbReference type="NCBI Taxonomy" id="408139"/>
    <lineage>
        <taxon>Bacteria</taxon>
        <taxon>Pseudomonadati</taxon>
        <taxon>Spirochaetota</taxon>
        <taxon>Spirochaetia</taxon>
        <taxon>Leptospirales</taxon>
        <taxon>Leptospiraceae</taxon>
        <taxon>Leptospira</taxon>
    </lineage>
</organism>
<keyword evidence="12" id="KW-0812">Transmembrane</keyword>
<evidence type="ECO:0000256" key="1">
    <source>
        <dbReference type="ARBA" id="ARBA00004236"/>
    </source>
</evidence>
<keyword evidence="7" id="KW-0573">Peptidoglycan synthesis</keyword>
<accession>A0ABX4NBU8</accession>
<evidence type="ECO:0000256" key="2">
    <source>
        <dbReference type="ARBA" id="ARBA00004752"/>
    </source>
</evidence>
<keyword evidence="14" id="KW-0378">Hydrolase</keyword>
<protein>
    <submittedName>
        <fullName evidence="14">Carboxypeptidase</fullName>
    </submittedName>
</protein>
<dbReference type="InterPro" id="IPR023346">
    <property type="entry name" value="Lysozyme-like_dom_sf"/>
</dbReference>
<dbReference type="GO" id="GO:0004180">
    <property type="term" value="F:carboxypeptidase activity"/>
    <property type="evidence" value="ECO:0007669"/>
    <property type="project" value="UniProtKB-KW"/>
</dbReference>
<dbReference type="Pfam" id="PF00912">
    <property type="entry name" value="Transgly"/>
    <property type="match status" value="1"/>
</dbReference>
<evidence type="ECO:0000256" key="8">
    <source>
        <dbReference type="ARBA" id="ARBA00023136"/>
    </source>
</evidence>
<comment type="catalytic activity">
    <reaction evidence="11">
        <text>[GlcNAc-(1-&gt;4)-Mur2Ac(oyl-L-Ala-gamma-D-Glu-L-Lys-D-Ala-D-Ala)](n)-di-trans,octa-cis-undecaprenyl diphosphate + beta-D-GlcNAc-(1-&gt;4)-Mur2Ac(oyl-L-Ala-gamma-D-Glu-L-Lys-D-Ala-D-Ala)-di-trans,octa-cis-undecaprenyl diphosphate = [GlcNAc-(1-&gt;4)-Mur2Ac(oyl-L-Ala-gamma-D-Glu-L-Lys-D-Ala-D-Ala)](n+1)-di-trans,octa-cis-undecaprenyl diphosphate + di-trans,octa-cis-undecaprenyl diphosphate + H(+)</text>
        <dbReference type="Rhea" id="RHEA:23708"/>
        <dbReference type="Rhea" id="RHEA-COMP:9602"/>
        <dbReference type="Rhea" id="RHEA-COMP:9603"/>
        <dbReference type="ChEBI" id="CHEBI:15378"/>
        <dbReference type="ChEBI" id="CHEBI:58405"/>
        <dbReference type="ChEBI" id="CHEBI:60033"/>
        <dbReference type="ChEBI" id="CHEBI:78435"/>
        <dbReference type="EC" id="2.4.99.28"/>
    </reaction>
</comment>
<comment type="catalytic activity">
    <reaction evidence="10">
        <text>Preferential cleavage: (Ac)2-L-Lys-D-Ala-|-D-Ala. Also transpeptidation of peptidyl-alanyl moieties that are N-acyl substituents of D-alanine.</text>
        <dbReference type="EC" id="3.4.16.4"/>
    </reaction>
</comment>